<evidence type="ECO:0000313" key="1">
    <source>
        <dbReference type="EMBL" id="JAE13726.1"/>
    </source>
</evidence>
<dbReference type="EMBL" id="GBRH01184170">
    <property type="protein sequence ID" value="JAE13726.1"/>
    <property type="molecule type" value="Transcribed_RNA"/>
</dbReference>
<organism evidence="1">
    <name type="scientific">Arundo donax</name>
    <name type="common">Giant reed</name>
    <name type="synonym">Donax arundinaceus</name>
    <dbReference type="NCBI Taxonomy" id="35708"/>
    <lineage>
        <taxon>Eukaryota</taxon>
        <taxon>Viridiplantae</taxon>
        <taxon>Streptophyta</taxon>
        <taxon>Embryophyta</taxon>
        <taxon>Tracheophyta</taxon>
        <taxon>Spermatophyta</taxon>
        <taxon>Magnoliopsida</taxon>
        <taxon>Liliopsida</taxon>
        <taxon>Poales</taxon>
        <taxon>Poaceae</taxon>
        <taxon>PACMAD clade</taxon>
        <taxon>Arundinoideae</taxon>
        <taxon>Arundineae</taxon>
        <taxon>Arundo</taxon>
    </lineage>
</organism>
<reference evidence="1" key="2">
    <citation type="journal article" date="2015" name="Data Brief">
        <title>Shoot transcriptome of the giant reed, Arundo donax.</title>
        <authorList>
            <person name="Barrero R.A."/>
            <person name="Guerrero F.D."/>
            <person name="Moolhuijzen P."/>
            <person name="Goolsby J.A."/>
            <person name="Tidwell J."/>
            <person name="Bellgard S.E."/>
            <person name="Bellgard M.I."/>
        </authorList>
    </citation>
    <scope>NUCLEOTIDE SEQUENCE</scope>
    <source>
        <tissue evidence="1">Shoot tissue taken approximately 20 cm above the soil surface</tissue>
    </source>
</reference>
<sequence>MLHTNEKKNVSIGTMQQLIFGITTSNILHNSKHPTLHSCTLVLGFSYQDPRELLPAHSFYTISSIKFSSICGQRWMPSLGFEE</sequence>
<dbReference type="AlphaFoldDB" id="A0A0A9FTR3"/>
<accession>A0A0A9FTR3</accession>
<proteinExistence type="predicted"/>
<protein>
    <submittedName>
        <fullName evidence="1">Uncharacterized protein</fullName>
    </submittedName>
</protein>
<name>A0A0A9FTR3_ARUDO</name>
<reference evidence="1" key="1">
    <citation type="submission" date="2014-09" db="EMBL/GenBank/DDBJ databases">
        <authorList>
            <person name="Magalhaes I.L.F."/>
            <person name="Oliveira U."/>
            <person name="Santos F.R."/>
            <person name="Vidigal T.H.D.A."/>
            <person name="Brescovit A.D."/>
            <person name="Santos A.J."/>
        </authorList>
    </citation>
    <scope>NUCLEOTIDE SEQUENCE</scope>
    <source>
        <tissue evidence="1">Shoot tissue taken approximately 20 cm above the soil surface</tissue>
    </source>
</reference>